<dbReference type="Proteomes" id="UP000199055">
    <property type="component" value="Unassembled WGS sequence"/>
</dbReference>
<dbReference type="GO" id="GO:0003852">
    <property type="term" value="F:2-isopropylmalate synthase activity"/>
    <property type="evidence" value="ECO:0007669"/>
    <property type="project" value="InterPro"/>
</dbReference>
<dbReference type="Pfam" id="PF22617">
    <property type="entry name" value="HCS_D2"/>
    <property type="match status" value="1"/>
</dbReference>
<keyword evidence="4" id="KW-0412">Isoleucine biosynthesis</keyword>
<organism evidence="11 12">
    <name type="scientific">Streptomyces radiopugnans</name>
    <dbReference type="NCBI Taxonomy" id="403935"/>
    <lineage>
        <taxon>Bacteria</taxon>
        <taxon>Bacillati</taxon>
        <taxon>Actinomycetota</taxon>
        <taxon>Actinomycetes</taxon>
        <taxon>Kitasatosporales</taxon>
        <taxon>Streptomycetaceae</taxon>
        <taxon>Streptomyces</taxon>
    </lineage>
</organism>
<dbReference type="RefSeq" id="WP_093663308.1">
    <property type="nucleotide sequence ID" value="NZ_FOET01000024.1"/>
</dbReference>
<reference evidence="11 12" key="1">
    <citation type="submission" date="2016-10" db="EMBL/GenBank/DDBJ databases">
        <authorList>
            <person name="de Groot N.N."/>
        </authorList>
    </citation>
    <scope>NUCLEOTIDE SEQUENCE [LARGE SCALE GENOMIC DNA]</scope>
    <source>
        <strain evidence="11 12">CGMCC 4.3519</strain>
    </source>
</reference>
<evidence type="ECO:0000256" key="4">
    <source>
        <dbReference type="ARBA" id="ARBA00022624"/>
    </source>
</evidence>
<dbReference type="STRING" id="403935.SAMN05216481_12429"/>
<dbReference type="InterPro" id="IPR036230">
    <property type="entry name" value="LeuA_allosteric_dom_sf"/>
</dbReference>
<dbReference type="GO" id="GO:0043714">
    <property type="term" value="F:(R)-citramalate synthase activity"/>
    <property type="evidence" value="ECO:0007669"/>
    <property type="project" value="UniProtKB-UniRule"/>
</dbReference>
<dbReference type="PANTHER" id="PTHR43538:SF1">
    <property type="entry name" value="(R)-CITRAMALATE SYNTHASE"/>
    <property type="match status" value="1"/>
</dbReference>
<dbReference type="Gene3D" id="3.30.160.270">
    <property type="match status" value="1"/>
</dbReference>
<keyword evidence="12" id="KW-1185">Reference proteome</keyword>
<dbReference type="PROSITE" id="PS00815">
    <property type="entry name" value="AIPM_HOMOCIT_SYNTH_1"/>
    <property type="match status" value="1"/>
</dbReference>
<comment type="pathway">
    <text evidence="1">Amino-acid biosynthesis; L-isoleucine biosynthesis; 2-oxobutanoate from pyruvate: step 1/3.</text>
</comment>
<sequence>MTDAAASRQPGDASPGDAFHVFDTTLRDGAQREGINLSVADKLTIARHLDDFGVGFIEGGWPGANPRDTEFFRRAREEIDFRHAQLVAFGATRRAGVAAADDPQVRALVDSQAPVVTIVAKAHDRHVELALRTTLEENLAMVRDTVEHLREQGRRVFVDCEHFFDGYLADPEYAKQVVRTAYEAGADVVVLCDTNGGMLPAQVQAVVRTVRADTGARLGIHAQDDSGCAVANTLAAVDAGATHVQCTANGYGERVGNANLFSVVAALQLKYGMKVLPEGALREMTRISHAIAEVVNLTPSTHQPYVGVSAFAHKAGLHASAIKVDPDLYQHIDPELVGNRLRMLVSDMAGRASIELKGQELGIDLGGDRELVGRIVERVKERELRGYSYEAADASFELLLREELLRDGAEGRPRNFFTTESWRAIVENRPDGSHANEATVKLWAKGERIVSTAEGNGPVNALDRALRLALERIYPELAQMELVDYKVRILAGTHGTESTTRVLVSTGDGGGEWSTVGVADNVIAASWQALVDAYTYGLLRAGVEPQG</sequence>
<evidence type="ECO:0000256" key="9">
    <source>
        <dbReference type="RuleBase" id="RU003523"/>
    </source>
</evidence>
<dbReference type="Pfam" id="PF00682">
    <property type="entry name" value="HMGL-like"/>
    <property type="match status" value="1"/>
</dbReference>
<evidence type="ECO:0000256" key="8">
    <source>
        <dbReference type="NCBIfam" id="TIGR00977"/>
    </source>
</evidence>
<gene>
    <name evidence="11" type="ORF">SAMN05216481_12429</name>
</gene>
<comment type="similarity">
    <text evidence="2 9">Belongs to the alpha-IPM synthase/homocitrate synthase family.</text>
</comment>
<proteinExistence type="inferred from homology"/>
<dbReference type="AlphaFoldDB" id="A0A1H9KIM7"/>
<evidence type="ECO:0000313" key="12">
    <source>
        <dbReference type="Proteomes" id="UP000199055"/>
    </source>
</evidence>
<dbReference type="SMART" id="SM00917">
    <property type="entry name" value="LeuA_dimer"/>
    <property type="match status" value="1"/>
</dbReference>
<dbReference type="PROSITE" id="PS50991">
    <property type="entry name" value="PYR_CT"/>
    <property type="match status" value="1"/>
</dbReference>
<dbReference type="Pfam" id="PF08502">
    <property type="entry name" value="LeuA_dimer"/>
    <property type="match status" value="1"/>
</dbReference>
<dbReference type="EMBL" id="FOET01000024">
    <property type="protein sequence ID" value="SEQ98972.1"/>
    <property type="molecule type" value="Genomic_DNA"/>
</dbReference>
<dbReference type="InterPro" id="IPR013785">
    <property type="entry name" value="Aldolase_TIM"/>
</dbReference>
<dbReference type="Gene3D" id="1.10.238.260">
    <property type="match status" value="1"/>
</dbReference>
<evidence type="ECO:0000256" key="7">
    <source>
        <dbReference type="ARBA" id="ARBA00048263"/>
    </source>
</evidence>
<dbReference type="Gene3D" id="3.20.20.70">
    <property type="entry name" value="Aldolase class I"/>
    <property type="match status" value="1"/>
</dbReference>
<dbReference type="EC" id="2.3.3.21" evidence="8"/>
<keyword evidence="6" id="KW-0100">Branched-chain amino acid biosynthesis</keyword>
<comment type="catalytic activity">
    <reaction evidence="7">
        <text>pyruvate + acetyl-CoA + H2O = (3R)-citramalate + CoA + H(+)</text>
        <dbReference type="Rhea" id="RHEA:19045"/>
        <dbReference type="ChEBI" id="CHEBI:15361"/>
        <dbReference type="ChEBI" id="CHEBI:15377"/>
        <dbReference type="ChEBI" id="CHEBI:15378"/>
        <dbReference type="ChEBI" id="CHEBI:30934"/>
        <dbReference type="ChEBI" id="CHEBI:57287"/>
        <dbReference type="ChEBI" id="CHEBI:57288"/>
        <dbReference type="EC" id="2.3.3.21"/>
    </reaction>
</comment>
<evidence type="ECO:0000256" key="1">
    <source>
        <dbReference type="ARBA" id="ARBA00004743"/>
    </source>
</evidence>
<dbReference type="InterPro" id="IPR002034">
    <property type="entry name" value="AIPM/Hcit_synth_CS"/>
</dbReference>
<accession>A0A1H9KIM7</accession>
<dbReference type="SUPFAM" id="SSF110921">
    <property type="entry name" value="2-isopropylmalate synthase LeuA, allosteric (dimerisation) domain"/>
    <property type="match status" value="1"/>
</dbReference>
<evidence type="ECO:0000313" key="11">
    <source>
        <dbReference type="EMBL" id="SEQ98972.1"/>
    </source>
</evidence>
<name>A0A1H9KIM7_9ACTN</name>
<dbReference type="GO" id="GO:0009097">
    <property type="term" value="P:isoleucine biosynthetic process"/>
    <property type="evidence" value="ECO:0007669"/>
    <property type="project" value="UniProtKB-UniRule"/>
</dbReference>
<dbReference type="GO" id="GO:0009098">
    <property type="term" value="P:L-leucine biosynthetic process"/>
    <property type="evidence" value="ECO:0007669"/>
    <property type="project" value="InterPro"/>
</dbReference>
<evidence type="ECO:0000256" key="2">
    <source>
        <dbReference type="ARBA" id="ARBA00006154"/>
    </source>
</evidence>
<evidence type="ECO:0000256" key="6">
    <source>
        <dbReference type="ARBA" id="ARBA00023304"/>
    </source>
</evidence>
<evidence type="ECO:0000256" key="3">
    <source>
        <dbReference type="ARBA" id="ARBA00022605"/>
    </source>
</evidence>
<dbReference type="InterPro" id="IPR013709">
    <property type="entry name" value="2-isopropylmalate_synth_dimer"/>
</dbReference>
<dbReference type="UniPathway" id="UPA00047">
    <property type="reaction ID" value="UER00066"/>
</dbReference>
<protein>
    <recommendedName>
        <fullName evidence="8">Citramalate synthase</fullName>
        <ecNumber evidence="8">2.3.3.21</ecNumber>
    </recommendedName>
</protein>
<dbReference type="InterPro" id="IPR054691">
    <property type="entry name" value="LeuA/HCS_post-cat"/>
</dbReference>
<dbReference type="InterPro" id="IPR000891">
    <property type="entry name" value="PYR_CT"/>
</dbReference>
<dbReference type="SUPFAM" id="SSF51569">
    <property type="entry name" value="Aldolase"/>
    <property type="match status" value="1"/>
</dbReference>
<dbReference type="CDD" id="cd07941">
    <property type="entry name" value="DRE_TIM_LeuA3"/>
    <property type="match status" value="1"/>
</dbReference>
<dbReference type="NCBIfam" id="TIGR00977">
    <property type="entry name" value="citramal_synth"/>
    <property type="match status" value="1"/>
</dbReference>
<dbReference type="InterPro" id="IPR005675">
    <property type="entry name" value="Citramal_synthase"/>
</dbReference>
<feature type="domain" description="Pyruvate carboxyltransferase" evidence="10">
    <location>
        <begin position="19"/>
        <end position="282"/>
    </location>
</feature>
<evidence type="ECO:0000259" key="10">
    <source>
        <dbReference type="PROSITE" id="PS50991"/>
    </source>
</evidence>
<keyword evidence="3" id="KW-0028">Amino-acid biosynthesis</keyword>
<evidence type="ECO:0000256" key="5">
    <source>
        <dbReference type="ARBA" id="ARBA00022679"/>
    </source>
</evidence>
<keyword evidence="5 9" id="KW-0808">Transferase</keyword>
<dbReference type="PANTHER" id="PTHR43538">
    <property type="entry name" value="ALPHA-IPM SYNTHASE/HOMOCITRATE SYNTHASE"/>
    <property type="match status" value="1"/>
</dbReference>